<proteinExistence type="predicted"/>
<dbReference type="Proteomes" id="UP000028073">
    <property type="component" value="Unassembled WGS sequence"/>
</dbReference>
<dbReference type="eggNOG" id="COG1231">
    <property type="taxonomic scope" value="Bacteria"/>
</dbReference>
<dbReference type="PANTHER" id="PTHR42923">
    <property type="entry name" value="PROTOPORPHYRINOGEN OXIDASE"/>
    <property type="match status" value="1"/>
</dbReference>
<dbReference type="EMBL" id="JOKH01000006">
    <property type="protein sequence ID" value="KEQ16275.1"/>
    <property type="molecule type" value="Genomic_DNA"/>
</dbReference>
<keyword evidence="2" id="KW-1185">Reference proteome</keyword>
<evidence type="ECO:0008006" key="3">
    <source>
        <dbReference type="Google" id="ProtNLM"/>
    </source>
</evidence>
<accession>A0A081NCV2</accession>
<sequence>MEKILSGRLQILIVLGWLFSVTGYGQELSRDVCIIGGGASGMYAALKLADKKYSVAVLEAKGRLGGHAQTYRAEPWGSVYDLGVRIFPESDTVKEVFDRFGQKLVRASILDLKRKYVDFESGALSDYQEPSYRSTLISLFYYWYYSRYIPTPFC</sequence>
<dbReference type="Gene3D" id="1.10.405.20">
    <property type="match status" value="1"/>
</dbReference>
<reference evidence="1 2" key="1">
    <citation type="submission" date="2014-06" db="EMBL/GenBank/DDBJ databases">
        <title>Whole Genome Sequences of Three Symbiotic Endozoicomonas Bacteria.</title>
        <authorList>
            <person name="Neave M.J."/>
            <person name="Apprill A."/>
            <person name="Voolstra C.R."/>
        </authorList>
    </citation>
    <scope>NUCLEOTIDE SEQUENCE [LARGE SCALE GENOMIC DNA]</scope>
    <source>
        <strain evidence="1 2">DSM 25634</strain>
    </source>
</reference>
<name>A0A081NCV2_9GAMM</name>
<dbReference type="OrthoDB" id="311718at2"/>
<evidence type="ECO:0000313" key="2">
    <source>
        <dbReference type="Proteomes" id="UP000028073"/>
    </source>
</evidence>
<dbReference type="PANTHER" id="PTHR42923:SF26">
    <property type="entry name" value="FMN REDUCTASE LOT6, PUTATIVE (AFU_ORTHOLOGUE AFUA_7G06600)-RELATED"/>
    <property type="match status" value="1"/>
</dbReference>
<dbReference type="RefSeq" id="WP_034840997.1">
    <property type="nucleotide sequence ID" value="NZ_JOKH01000006.1"/>
</dbReference>
<dbReference type="AlphaFoldDB" id="A0A081NCV2"/>
<dbReference type="Pfam" id="PF13450">
    <property type="entry name" value="NAD_binding_8"/>
    <property type="match status" value="1"/>
</dbReference>
<organism evidence="1 2">
    <name type="scientific">Endozoicomonas numazuensis</name>
    <dbReference type="NCBI Taxonomy" id="1137799"/>
    <lineage>
        <taxon>Bacteria</taxon>
        <taxon>Pseudomonadati</taxon>
        <taxon>Pseudomonadota</taxon>
        <taxon>Gammaproteobacteria</taxon>
        <taxon>Oceanospirillales</taxon>
        <taxon>Endozoicomonadaceae</taxon>
        <taxon>Endozoicomonas</taxon>
    </lineage>
</organism>
<protein>
    <recommendedName>
        <fullName evidence="3">Amine oxidase domain-containing protein</fullName>
    </recommendedName>
</protein>
<dbReference type="InterPro" id="IPR050464">
    <property type="entry name" value="Zeta_carotene_desat/Oxidored"/>
</dbReference>
<comment type="caution">
    <text evidence="1">The sequence shown here is derived from an EMBL/GenBank/DDBJ whole genome shotgun (WGS) entry which is preliminary data.</text>
</comment>
<gene>
    <name evidence="1" type="ORF">GZ78_23985</name>
</gene>
<dbReference type="Gene3D" id="3.50.50.60">
    <property type="entry name" value="FAD/NAD(P)-binding domain"/>
    <property type="match status" value="1"/>
</dbReference>
<dbReference type="InterPro" id="IPR036188">
    <property type="entry name" value="FAD/NAD-bd_sf"/>
</dbReference>
<dbReference type="SUPFAM" id="SSF51905">
    <property type="entry name" value="FAD/NAD(P)-binding domain"/>
    <property type="match status" value="1"/>
</dbReference>
<dbReference type="STRING" id="1137799.GZ78_23985"/>
<evidence type="ECO:0000313" key="1">
    <source>
        <dbReference type="EMBL" id="KEQ16275.1"/>
    </source>
</evidence>
<dbReference type="GO" id="GO:0016491">
    <property type="term" value="F:oxidoreductase activity"/>
    <property type="evidence" value="ECO:0007669"/>
    <property type="project" value="TreeGrafter"/>
</dbReference>